<keyword evidence="1" id="KW-0472">Membrane</keyword>
<keyword evidence="1" id="KW-1133">Transmembrane helix</keyword>
<organism evidence="3 4">
    <name type="scientific">Marinicella sediminis</name>
    <dbReference type="NCBI Taxonomy" id="1792834"/>
    <lineage>
        <taxon>Bacteria</taxon>
        <taxon>Pseudomonadati</taxon>
        <taxon>Pseudomonadota</taxon>
        <taxon>Gammaproteobacteria</taxon>
        <taxon>Lysobacterales</taxon>
        <taxon>Marinicellaceae</taxon>
        <taxon>Marinicella</taxon>
    </lineage>
</organism>
<accession>A0ABV7JEV0</accession>
<dbReference type="Pfam" id="PF03703">
    <property type="entry name" value="bPH_2"/>
    <property type="match status" value="1"/>
</dbReference>
<evidence type="ECO:0000259" key="2">
    <source>
        <dbReference type="Pfam" id="PF03703"/>
    </source>
</evidence>
<feature type="transmembrane region" description="Helical" evidence="1">
    <location>
        <begin position="21"/>
        <end position="40"/>
    </location>
</feature>
<dbReference type="Proteomes" id="UP001595533">
    <property type="component" value="Unassembled WGS sequence"/>
</dbReference>
<comment type="caution">
    <text evidence="3">The sequence shown here is derived from an EMBL/GenBank/DDBJ whole genome shotgun (WGS) entry which is preliminary data.</text>
</comment>
<gene>
    <name evidence="3" type="ORF">ACFODZ_14190</name>
</gene>
<dbReference type="RefSeq" id="WP_198538320.1">
    <property type="nucleotide sequence ID" value="NZ_JBHRTS010000008.1"/>
</dbReference>
<protein>
    <submittedName>
        <fullName evidence="3">PH domain-containing protein</fullName>
    </submittedName>
</protein>
<proteinExistence type="predicted"/>
<evidence type="ECO:0000313" key="4">
    <source>
        <dbReference type="Proteomes" id="UP001595533"/>
    </source>
</evidence>
<dbReference type="InterPro" id="IPR005182">
    <property type="entry name" value="YdbS-like_PH"/>
</dbReference>
<evidence type="ECO:0000256" key="1">
    <source>
        <dbReference type="SAM" id="Phobius"/>
    </source>
</evidence>
<reference evidence="4" key="1">
    <citation type="journal article" date="2019" name="Int. J. Syst. Evol. Microbiol.">
        <title>The Global Catalogue of Microorganisms (GCM) 10K type strain sequencing project: providing services to taxonomists for standard genome sequencing and annotation.</title>
        <authorList>
            <consortium name="The Broad Institute Genomics Platform"/>
            <consortium name="The Broad Institute Genome Sequencing Center for Infectious Disease"/>
            <person name="Wu L."/>
            <person name="Ma J."/>
        </authorList>
    </citation>
    <scope>NUCLEOTIDE SEQUENCE [LARGE SCALE GENOMIC DNA]</scope>
    <source>
        <strain evidence="4">KCTC 42953</strain>
    </source>
</reference>
<dbReference type="PANTHER" id="PTHR34473:SF3">
    <property type="entry name" value="TRANSMEMBRANE PROTEIN-RELATED"/>
    <property type="match status" value="1"/>
</dbReference>
<dbReference type="EMBL" id="JBHRTS010000008">
    <property type="protein sequence ID" value="MFC3195400.1"/>
    <property type="molecule type" value="Genomic_DNA"/>
</dbReference>
<name>A0ABV7JEV0_9GAMM</name>
<sequence length="159" mass="18445">MQTNELTQLQSGYLKITRITWAIVVMLIAVGPTILISAIIDFGWLYRILTYVLTWLLFFILMWWYTKHWFRVYGYALQPTGLRIHRGLFWQQQHLVPRNRVQHIDITTGPLERRFGLSQLVVHTAGTRNASVTLPGLKHDDAVALRKALINTAQMDDTV</sequence>
<evidence type="ECO:0000313" key="3">
    <source>
        <dbReference type="EMBL" id="MFC3195400.1"/>
    </source>
</evidence>
<keyword evidence="1" id="KW-0812">Transmembrane</keyword>
<dbReference type="PANTHER" id="PTHR34473">
    <property type="entry name" value="UPF0699 TRANSMEMBRANE PROTEIN YDBS"/>
    <property type="match status" value="1"/>
</dbReference>
<feature type="domain" description="YdbS-like PH" evidence="2">
    <location>
        <begin position="71"/>
        <end position="148"/>
    </location>
</feature>
<keyword evidence="4" id="KW-1185">Reference proteome</keyword>
<feature type="transmembrane region" description="Helical" evidence="1">
    <location>
        <begin position="46"/>
        <end position="65"/>
    </location>
</feature>